<organism evidence="1 2">
    <name type="scientific">Canavalia gladiata</name>
    <name type="common">Sword bean</name>
    <name type="synonym">Dolichos gladiatus</name>
    <dbReference type="NCBI Taxonomy" id="3824"/>
    <lineage>
        <taxon>Eukaryota</taxon>
        <taxon>Viridiplantae</taxon>
        <taxon>Streptophyta</taxon>
        <taxon>Embryophyta</taxon>
        <taxon>Tracheophyta</taxon>
        <taxon>Spermatophyta</taxon>
        <taxon>Magnoliopsida</taxon>
        <taxon>eudicotyledons</taxon>
        <taxon>Gunneridae</taxon>
        <taxon>Pentapetalae</taxon>
        <taxon>rosids</taxon>
        <taxon>fabids</taxon>
        <taxon>Fabales</taxon>
        <taxon>Fabaceae</taxon>
        <taxon>Papilionoideae</taxon>
        <taxon>50 kb inversion clade</taxon>
        <taxon>NPAAA clade</taxon>
        <taxon>indigoferoid/millettioid clade</taxon>
        <taxon>Phaseoleae</taxon>
        <taxon>Canavalia</taxon>
    </lineage>
</organism>
<proteinExistence type="predicted"/>
<protein>
    <submittedName>
        <fullName evidence="1">Uncharacterized protein</fullName>
    </submittedName>
</protein>
<dbReference type="Proteomes" id="UP001367508">
    <property type="component" value="Unassembled WGS sequence"/>
</dbReference>
<reference evidence="1 2" key="1">
    <citation type="submission" date="2024-01" db="EMBL/GenBank/DDBJ databases">
        <title>The genomes of 5 underutilized Papilionoideae crops provide insights into root nodulation and disease resistanc.</title>
        <authorList>
            <person name="Jiang F."/>
        </authorList>
    </citation>
    <scope>NUCLEOTIDE SEQUENCE [LARGE SCALE GENOMIC DNA]</scope>
    <source>
        <strain evidence="1">LVBAO_FW01</strain>
        <tissue evidence="1">Leaves</tissue>
    </source>
</reference>
<accession>A0AAN9PZ48</accession>
<evidence type="ECO:0000313" key="2">
    <source>
        <dbReference type="Proteomes" id="UP001367508"/>
    </source>
</evidence>
<evidence type="ECO:0000313" key="1">
    <source>
        <dbReference type="EMBL" id="KAK7315722.1"/>
    </source>
</evidence>
<gene>
    <name evidence="1" type="ORF">VNO77_34291</name>
</gene>
<keyword evidence="2" id="KW-1185">Reference proteome</keyword>
<name>A0AAN9PZ48_CANGL</name>
<comment type="caution">
    <text evidence="1">The sequence shown here is derived from an EMBL/GenBank/DDBJ whole genome shotgun (WGS) entry which is preliminary data.</text>
</comment>
<dbReference type="EMBL" id="JAYMYQ010000008">
    <property type="protein sequence ID" value="KAK7315722.1"/>
    <property type="molecule type" value="Genomic_DNA"/>
</dbReference>
<dbReference type="AlphaFoldDB" id="A0AAN9PZ48"/>
<sequence>MVLEAAKEQQAMIKGSADNIKDHSIEIAYRIRPTSCLALLGMGKLSSKQETTQCGIRGFDKYMEVEGQEEEEQRPNVTAWHNIPHPEERLRFWSDPDTELRLADWCYCFRRGIDWLRIALVELVNGLKESVNYAAL</sequence>